<dbReference type="InterPro" id="IPR017871">
    <property type="entry name" value="ABC_transporter-like_CS"/>
</dbReference>
<dbReference type="PROSITE" id="PS00211">
    <property type="entry name" value="ABC_TRANSPORTER_1"/>
    <property type="match status" value="1"/>
</dbReference>
<dbReference type="RefSeq" id="WP_089955368.1">
    <property type="nucleotide sequence ID" value="NZ_FNAV01000002.1"/>
</dbReference>
<dbReference type="SMART" id="SM00382">
    <property type="entry name" value="AAA"/>
    <property type="match status" value="1"/>
</dbReference>
<dbReference type="AlphaFoldDB" id="A0A1G7BKE4"/>
<dbReference type="GO" id="GO:0005524">
    <property type="term" value="F:ATP binding"/>
    <property type="evidence" value="ECO:0007669"/>
    <property type="project" value="UniProtKB-KW"/>
</dbReference>
<keyword evidence="5" id="KW-1185">Reference proteome</keyword>
<evidence type="ECO:0000259" key="3">
    <source>
        <dbReference type="PROSITE" id="PS50893"/>
    </source>
</evidence>
<dbReference type="InterPro" id="IPR003593">
    <property type="entry name" value="AAA+_ATPase"/>
</dbReference>
<dbReference type="InterPro" id="IPR027417">
    <property type="entry name" value="P-loop_NTPase"/>
</dbReference>
<dbReference type="InterPro" id="IPR015854">
    <property type="entry name" value="ABC_transpr_LolD-like"/>
</dbReference>
<dbReference type="GO" id="GO:0005886">
    <property type="term" value="C:plasma membrane"/>
    <property type="evidence" value="ECO:0007669"/>
    <property type="project" value="TreeGrafter"/>
</dbReference>
<dbReference type="Gene3D" id="3.40.50.300">
    <property type="entry name" value="P-loop containing nucleotide triphosphate hydrolases"/>
    <property type="match status" value="1"/>
</dbReference>
<dbReference type="EMBL" id="FNAV01000002">
    <property type="protein sequence ID" value="SDE27190.1"/>
    <property type="molecule type" value="Genomic_DNA"/>
</dbReference>
<dbReference type="OrthoDB" id="9802264at2"/>
<evidence type="ECO:0000313" key="4">
    <source>
        <dbReference type="EMBL" id="SDE27190.1"/>
    </source>
</evidence>
<dbReference type="SUPFAM" id="SSF52540">
    <property type="entry name" value="P-loop containing nucleoside triphosphate hydrolases"/>
    <property type="match status" value="1"/>
</dbReference>
<dbReference type="PROSITE" id="PS50893">
    <property type="entry name" value="ABC_TRANSPORTER_2"/>
    <property type="match status" value="1"/>
</dbReference>
<evidence type="ECO:0000256" key="1">
    <source>
        <dbReference type="ARBA" id="ARBA00022741"/>
    </source>
</evidence>
<dbReference type="GO" id="GO:0016887">
    <property type="term" value="F:ATP hydrolysis activity"/>
    <property type="evidence" value="ECO:0007669"/>
    <property type="project" value="InterPro"/>
</dbReference>
<organism evidence="4 5">
    <name type="scientific">Salipiger thiooxidans</name>
    <dbReference type="NCBI Taxonomy" id="282683"/>
    <lineage>
        <taxon>Bacteria</taxon>
        <taxon>Pseudomonadati</taxon>
        <taxon>Pseudomonadota</taxon>
        <taxon>Alphaproteobacteria</taxon>
        <taxon>Rhodobacterales</taxon>
        <taxon>Roseobacteraceae</taxon>
        <taxon>Salipiger</taxon>
    </lineage>
</organism>
<keyword evidence="1" id="KW-0547">Nucleotide-binding</keyword>
<protein>
    <submittedName>
        <fullName evidence="4">Phosphonate transport system ATP-binding protein</fullName>
    </submittedName>
</protein>
<dbReference type="PANTHER" id="PTHR24220">
    <property type="entry name" value="IMPORT ATP-BINDING PROTEIN"/>
    <property type="match status" value="1"/>
</dbReference>
<evidence type="ECO:0000256" key="2">
    <source>
        <dbReference type="ARBA" id="ARBA00022840"/>
    </source>
</evidence>
<reference evidence="5" key="1">
    <citation type="submission" date="2016-10" db="EMBL/GenBank/DDBJ databases">
        <authorList>
            <person name="Varghese N."/>
            <person name="Submissions S."/>
        </authorList>
    </citation>
    <scope>NUCLEOTIDE SEQUENCE [LARGE SCALE GENOMIC DNA]</scope>
    <source>
        <strain evidence="5">DSM 10146</strain>
    </source>
</reference>
<keyword evidence="2 4" id="KW-0067">ATP-binding</keyword>
<accession>A0A1G7BKE4</accession>
<evidence type="ECO:0000313" key="5">
    <source>
        <dbReference type="Proteomes" id="UP000198994"/>
    </source>
</evidence>
<dbReference type="Proteomes" id="UP000198994">
    <property type="component" value="Unassembled WGS sequence"/>
</dbReference>
<sequence>MTLAALDRETLGYGRAAVLPGLSFALAPGERVVLLGRSGVGKTTLLNAMHDRLARDHRTALVPQDHALVPQLSVLKNVLMGRLDDHGALYNLTNLLHVRRADRAGVVDVLTPLGLAELADRPVRALSGGQKQRVALGRAWWRGGAVLIGDEPVSAVDETHAEALLGQMRDRFPTALLALHDVALARSFATRLVGLRRGGILFDAPATEVSDGDIAALYAH</sequence>
<dbReference type="GO" id="GO:0022857">
    <property type="term" value="F:transmembrane transporter activity"/>
    <property type="evidence" value="ECO:0007669"/>
    <property type="project" value="TreeGrafter"/>
</dbReference>
<name>A0A1G7BKE4_9RHOB</name>
<feature type="domain" description="ABC transporter" evidence="3">
    <location>
        <begin position="1"/>
        <end position="219"/>
    </location>
</feature>
<proteinExistence type="predicted"/>
<gene>
    <name evidence="4" type="ORF">SAMN04488105_102217</name>
</gene>
<dbReference type="PANTHER" id="PTHR24220:SF684">
    <property type="entry name" value="FE(3+) IONS IMPORT ATP-BINDING PROTEIN FBPC"/>
    <property type="match status" value="1"/>
</dbReference>
<dbReference type="Pfam" id="PF00005">
    <property type="entry name" value="ABC_tran"/>
    <property type="match status" value="1"/>
</dbReference>
<dbReference type="InterPro" id="IPR003439">
    <property type="entry name" value="ABC_transporter-like_ATP-bd"/>
</dbReference>
<dbReference type="STRING" id="282683.SAMN04488105_102217"/>